<feature type="region of interest" description="Disordered" evidence="1">
    <location>
        <begin position="1"/>
        <end position="108"/>
    </location>
</feature>
<feature type="compositionally biased region" description="Basic residues" evidence="1">
    <location>
        <begin position="52"/>
        <end position="72"/>
    </location>
</feature>
<feature type="non-terminal residue" evidence="2">
    <location>
        <position position="1"/>
    </location>
</feature>
<feature type="non-terminal residue" evidence="2">
    <location>
        <position position="108"/>
    </location>
</feature>
<dbReference type="AlphaFoldDB" id="A0A6J4V4J3"/>
<protein>
    <submittedName>
        <fullName evidence="2">Uncharacterized protein</fullName>
    </submittedName>
</protein>
<organism evidence="2">
    <name type="scientific">uncultured Thermomicrobiales bacterium</name>
    <dbReference type="NCBI Taxonomy" id="1645740"/>
    <lineage>
        <taxon>Bacteria</taxon>
        <taxon>Pseudomonadati</taxon>
        <taxon>Thermomicrobiota</taxon>
        <taxon>Thermomicrobia</taxon>
        <taxon>Thermomicrobiales</taxon>
        <taxon>environmental samples</taxon>
    </lineage>
</organism>
<reference evidence="2" key="1">
    <citation type="submission" date="2020-02" db="EMBL/GenBank/DDBJ databases">
        <authorList>
            <person name="Meier V. D."/>
        </authorList>
    </citation>
    <scope>NUCLEOTIDE SEQUENCE</scope>
    <source>
        <strain evidence="2">AVDCRST_MAG19</strain>
    </source>
</reference>
<name>A0A6J4V4J3_9BACT</name>
<feature type="compositionally biased region" description="Basic residues" evidence="1">
    <location>
        <begin position="79"/>
        <end position="93"/>
    </location>
</feature>
<evidence type="ECO:0000313" key="2">
    <source>
        <dbReference type="EMBL" id="CAA9566255.1"/>
    </source>
</evidence>
<accession>A0A6J4V4J3</accession>
<sequence>DDWFRSACGSAHAAGRVQAPGSGATTLPWRVGPVVDRFRRSPRRGVPPGDRRRGRHGGCRRSIRRPPRRHARRADAARPHHRGPSPRAQRRQVGKTSGACEPQLAFDV</sequence>
<gene>
    <name evidence="2" type="ORF">AVDCRST_MAG19-2283</name>
</gene>
<dbReference type="EMBL" id="CADCWL010000105">
    <property type="protein sequence ID" value="CAA9566255.1"/>
    <property type="molecule type" value="Genomic_DNA"/>
</dbReference>
<proteinExistence type="predicted"/>
<evidence type="ECO:0000256" key="1">
    <source>
        <dbReference type="SAM" id="MobiDB-lite"/>
    </source>
</evidence>